<organism evidence="2 3">
    <name type="scientific">Lysobacter hankyongensis</name>
    <dbReference type="NCBI Taxonomy" id="1176535"/>
    <lineage>
        <taxon>Bacteria</taxon>
        <taxon>Pseudomonadati</taxon>
        <taxon>Pseudomonadota</taxon>
        <taxon>Gammaproteobacteria</taxon>
        <taxon>Lysobacterales</taxon>
        <taxon>Lysobacteraceae</taxon>
        <taxon>Lysobacter</taxon>
    </lineage>
</organism>
<evidence type="ECO:0000313" key="3">
    <source>
        <dbReference type="Proteomes" id="UP001499959"/>
    </source>
</evidence>
<comment type="caution">
    <text evidence="2">The sequence shown here is derived from an EMBL/GenBank/DDBJ whole genome shotgun (WGS) entry which is preliminary data.</text>
</comment>
<keyword evidence="1" id="KW-0812">Transmembrane</keyword>
<dbReference type="EMBL" id="BAABJE010000015">
    <property type="protein sequence ID" value="GAA4801124.1"/>
    <property type="molecule type" value="Genomic_DNA"/>
</dbReference>
<sequence>MRTLVLLVIGLALVAVFLRLAGPERRRLAALIFVVAWLTVIGWNFSLGLSHGYSLVEELPIQALLFGVPAFAAWWFSRPAPNA</sequence>
<accession>A0ABP9BWE2</accession>
<proteinExistence type="predicted"/>
<reference evidence="3" key="1">
    <citation type="journal article" date="2019" name="Int. J. Syst. Evol. Microbiol.">
        <title>The Global Catalogue of Microorganisms (GCM) 10K type strain sequencing project: providing services to taxonomists for standard genome sequencing and annotation.</title>
        <authorList>
            <consortium name="The Broad Institute Genomics Platform"/>
            <consortium name="The Broad Institute Genome Sequencing Center for Infectious Disease"/>
            <person name="Wu L."/>
            <person name="Ma J."/>
        </authorList>
    </citation>
    <scope>NUCLEOTIDE SEQUENCE [LARGE SCALE GENOMIC DNA]</scope>
    <source>
        <strain evidence="3">JCM 18204</strain>
    </source>
</reference>
<dbReference type="Proteomes" id="UP001499959">
    <property type="component" value="Unassembled WGS sequence"/>
</dbReference>
<protein>
    <submittedName>
        <fullName evidence="2">Uncharacterized protein</fullName>
    </submittedName>
</protein>
<evidence type="ECO:0000256" key="1">
    <source>
        <dbReference type="SAM" id="Phobius"/>
    </source>
</evidence>
<name>A0ABP9BWE2_9GAMM</name>
<feature type="transmembrane region" description="Helical" evidence="1">
    <location>
        <begin position="59"/>
        <end position="77"/>
    </location>
</feature>
<dbReference type="RefSeq" id="WP_345304116.1">
    <property type="nucleotide sequence ID" value="NZ_BAABJE010000015.1"/>
</dbReference>
<keyword evidence="3" id="KW-1185">Reference proteome</keyword>
<gene>
    <name evidence="2" type="ORF">GCM10023307_29610</name>
</gene>
<evidence type="ECO:0000313" key="2">
    <source>
        <dbReference type="EMBL" id="GAA4801124.1"/>
    </source>
</evidence>
<feature type="transmembrane region" description="Helical" evidence="1">
    <location>
        <begin position="28"/>
        <end position="47"/>
    </location>
</feature>
<keyword evidence="1" id="KW-0472">Membrane</keyword>
<keyword evidence="1" id="KW-1133">Transmembrane helix</keyword>